<gene>
    <name evidence="2" type="ORF">EPUS_04829</name>
</gene>
<sequence length="153" mass="16864">MPMPRLSKLFLLAFLFVLSVSTVSAAGSIHNQSPWTLRYTTNPSPNTQCTSCCYFWNWRNSSPRGQMCSCTQRDLASKVSSPSGTDVDGFTFATRDYYTSGVWVRRGQWTKFSDIETIRCVSKGGVPRCCKTGDPDSYGCCWGVAPGPNGIVC</sequence>
<protein>
    <submittedName>
        <fullName evidence="2">Uncharacterized protein</fullName>
    </submittedName>
</protein>
<dbReference type="EMBL" id="KE720820">
    <property type="protein sequence ID" value="ERF75047.1"/>
    <property type="molecule type" value="Genomic_DNA"/>
</dbReference>
<accession>U1GBW0</accession>
<dbReference type="OMA" id="GPNGIVC"/>
<evidence type="ECO:0000256" key="1">
    <source>
        <dbReference type="SAM" id="SignalP"/>
    </source>
</evidence>
<dbReference type="eggNOG" id="ENOG502T5M1">
    <property type="taxonomic scope" value="Eukaryota"/>
</dbReference>
<evidence type="ECO:0000313" key="3">
    <source>
        <dbReference type="Proteomes" id="UP000019373"/>
    </source>
</evidence>
<dbReference type="AlphaFoldDB" id="U1GBW0"/>
<feature type="chain" id="PRO_5004612304" evidence="1">
    <location>
        <begin position="26"/>
        <end position="153"/>
    </location>
</feature>
<dbReference type="Proteomes" id="UP000019373">
    <property type="component" value="Unassembled WGS sequence"/>
</dbReference>
<keyword evidence="3" id="KW-1185">Reference proteome</keyword>
<organism evidence="2 3">
    <name type="scientific">Endocarpon pusillum (strain Z07020 / HMAS-L-300199)</name>
    <name type="common">Lichen-forming fungus</name>
    <dbReference type="NCBI Taxonomy" id="1263415"/>
    <lineage>
        <taxon>Eukaryota</taxon>
        <taxon>Fungi</taxon>
        <taxon>Dikarya</taxon>
        <taxon>Ascomycota</taxon>
        <taxon>Pezizomycotina</taxon>
        <taxon>Eurotiomycetes</taxon>
        <taxon>Chaetothyriomycetidae</taxon>
        <taxon>Verrucariales</taxon>
        <taxon>Verrucariaceae</taxon>
        <taxon>Endocarpon</taxon>
    </lineage>
</organism>
<dbReference type="HOGENOM" id="CLU_1722268_0_0_1"/>
<keyword evidence="1" id="KW-0732">Signal</keyword>
<dbReference type="RefSeq" id="XP_007787576.1">
    <property type="nucleotide sequence ID" value="XM_007789386.1"/>
</dbReference>
<dbReference type="GeneID" id="19239782"/>
<feature type="signal peptide" evidence="1">
    <location>
        <begin position="1"/>
        <end position="25"/>
    </location>
</feature>
<evidence type="ECO:0000313" key="2">
    <source>
        <dbReference type="EMBL" id="ERF75047.1"/>
    </source>
</evidence>
<dbReference type="OrthoDB" id="5329052at2759"/>
<name>U1GBW0_ENDPU</name>
<reference evidence="3" key="1">
    <citation type="journal article" date="2014" name="BMC Genomics">
        <title>Genome characteristics reveal the impact of lichenization on lichen-forming fungus Endocarpon pusillum Hedwig (Verrucariales, Ascomycota).</title>
        <authorList>
            <person name="Wang Y.-Y."/>
            <person name="Liu B."/>
            <person name="Zhang X.-Y."/>
            <person name="Zhou Q.-M."/>
            <person name="Zhang T."/>
            <person name="Li H."/>
            <person name="Yu Y.-F."/>
            <person name="Zhang X.-L."/>
            <person name="Hao X.-Y."/>
            <person name="Wang M."/>
            <person name="Wang L."/>
            <person name="Wei J.-C."/>
        </authorList>
    </citation>
    <scope>NUCLEOTIDE SEQUENCE [LARGE SCALE GENOMIC DNA]</scope>
    <source>
        <strain evidence="3">Z07020 / HMAS-L-300199</strain>
    </source>
</reference>
<proteinExistence type="predicted"/>